<evidence type="ECO:0000256" key="1">
    <source>
        <dbReference type="ARBA" id="ARBA00005417"/>
    </source>
</evidence>
<dbReference type="Gene3D" id="3.40.50.300">
    <property type="entry name" value="P-loop containing nucleotide triphosphate hydrolases"/>
    <property type="match status" value="1"/>
</dbReference>
<protein>
    <submittedName>
        <fullName evidence="7">ABC transporter ATP-binding protein</fullName>
    </submittedName>
</protein>
<dbReference type="RefSeq" id="WP_166075495.1">
    <property type="nucleotide sequence ID" value="NZ_CP096255.1"/>
</dbReference>
<reference evidence="7" key="2">
    <citation type="submission" date="2022-04" db="EMBL/GenBank/DDBJ databases">
        <authorList>
            <person name="Bromfield E.S.P."/>
            <person name="Cloutier S."/>
        </authorList>
    </citation>
    <scope>NUCLEOTIDE SEQUENCE</scope>
    <source>
        <strain evidence="7">1S5</strain>
    </source>
</reference>
<dbReference type="GO" id="GO:0016887">
    <property type="term" value="F:ATP hydrolysis activity"/>
    <property type="evidence" value="ECO:0007669"/>
    <property type="project" value="InterPro"/>
</dbReference>
<name>A0A8T5V247_9BRAD</name>
<dbReference type="InterPro" id="IPR003439">
    <property type="entry name" value="ABC_transporter-like_ATP-bd"/>
</dbReference>
<reference evidence="7" key="1">
    <citation type="journal article" date="2017" name="Syst. Appl. Microbiol.">
        <title>Soybeans inoculated with root zone soils of Canadian native legumes harbour diverse and novel Bradyrhizobium spp. that possess agricultural potential.</title>
        <authorList>
            <person name="Bromfield E.S.P."/>
            <person name="Cloutier S."/>
            <person name="Tambong J.T."/>
            <person name="Tran Thi T.V."/>
        </authorList>
    </citation>
    <scope>NUCLEOTIDE SEQUENCE</scope>
    <source>
        <strain evidence="7">1S5</strain>
    </source>
</reference>
<dbReference type="GO" id="GO:0005524">
    <property type="term" value="F:ATP binding"/>
    <property type="evidence" value="ECO:0007669"/>
    <property type="project" value="UniProtKB-KW"/>
</dbReference>
<organism evidence="7 8">
    <name type="scientific">Bradyrhizobium barranii subsp. apii</name>
    <dbReference type="NCBI Taxonomy" id="2819348"/>
    <lineage>
        <taxon>Bacteria</taxon>
        <taxon>Pseudomonadati</taxon>
        <taxon>Pseudomonadota</taxon>
        <taxon>Alphaproteobacteria</taxon>
        <taxon>Hyphomicrobiales</taxon>
        <taxon>Nitrobacteraceae</taxon>
        <taxon>Bradyrhizobium</taxon>
        <taxon>Bradyrhizobium barranii</taxon>
    </lineage>
</organism>
<sequence length="238" mass="25312">MCISGGYEAPLLSAEGICAGYGRSRVLFDLSFAVAPGQIVGILGRNGAGKTTLLQTLMGEISLTAGRIHFSGQDFTSLDSAERAKLGLGYVPQDAPVFLRLSVQENLLAGALNSGTVDEVESVLELFPKLRARLGQAAGTLSGGERKMLGICRALLGRPKLLMLDEPTEGVWIGVVEEIAERLAELATRMAILIVEQNLGLALRVAQHVAVMDRGHFALSGKPAEIQSHPQFLRLLAP</sequence>
<evidence type="ECO:0000256" key="5">
    <source>
        <dbReference type="ARBA" id="ARBA00022970"/>
    </source>
</evidence>
<keyword evidence="5" id="KW-0029">Amino-acid transport</keyword>
<dbReference type="AlphaFoldDB" id="A0A8T5V247"/>
<dbReference type="Pfam" id="PF00005">
    <property type="entry name" value="ABC_tran"/>
    <property type="match status" value="1"/>
</dbReference>
<dbReference type="CDD" id="cd03224">
    <property type="entry name" value="ABC_TM1139_LivF_branched"/>
    <property type="match status" value="1"/>
</dbReference>
<dbReference type="PANTHER" id="PTHR43820:SF4">
    <property type="entry name" value="HIGH-AFFINITY BRANCHED-CHAIN AMINO ACID TRANSPORT ATP-BINDING PROTEIN LIVF"/>
    <property type="match status" value="1"/>
</dbReference>
<dbReference type="PANTHER" id="PTHR43820">
    <property type="entry name" value="HIGH-AFFINITY BRANCHED-CHAIN AMINO ACID TRANSPORT ATP-BINDING PROTEIN LIVF"/>
    <property type="match status" value="1"/>
</dbReference>
<accession>A0A8T5V247</accession>
<dbReference type="GO" id="GO:0015807">
    <property type="term" value="P:L-amino acid transport"/>
    <property type="evidence" value="ECO:0007669"/>
    <property type="project" value="TreeGrafter"/>
</dbReference>
<dbReference type="GO" id="GO:0015658">
    <property type="term" value="F:branched-chain amino acid transmembrane transporter activity"/>
    <property type="evidence" value="ECO:0007669"/>
    <property type="project" value="TreeGrafter"/>
</dbReference>
<dbReference type="Proteomes" id="UP000551709">
    <property type="component" value="Chromosome"/>
</dbReference>
<proteinExistence type="inferred from homology"/>
<evidence type="ECO:0000256" key="3">
    <source>
        <dbReference type="ARBA" id="ARBA00022741"/>
    </source>
</evidence>
<comment type="similarity">
    <text evidence="1">Belongs to the ABC transporter superfamily.</text>
</comment>
<evidence type="ECO:0000256" key="6">
    <source>
        <dbReference type="ARBA" id="ARBA00024722"/>
    </source>
</evidence>
<dbReference type="PROSITE" id="PS00211">
    <property type="entry name" value="ABC_TRANSPORTER_1"/>
    <property type="match status" value="1"/>
</dbReference>
<evidence type="ECO:0000256" key="4">
    <source>
        <dbReference type="ARBA" id="ARBA00022840"/>
    </source>
</evidence>
<keyword evidence="4 7" id="KW-0067">ATP-binding</keyword>
<dbReference type="EMBL" id="CP096255">
    <property type="protein sequence ID" value="UPT86965.1"/>
    <property type="molecule type" value="Genomic_DNA"/>
</dbReference>
<dbReference type="InterPro" id="IPR027417">
    <property type="entry name" value="P-loop_NTPase"/>
</dbReference>
<comment type="function">
    <text evidence="6">Involved in beta-(1--&gt;2)glucan export. Transmembrane domains (TMD) form a pore in the inner membrane and the ATP-binding domain (NBD) is responsible for energy generation.</text>
</comment>
<dbReference type="InterPro" id="IPR003593">
    <property type="entry name" value="AAA+_ATPase"/>
</dbReference>
<evidence type="ECO:0000313" key="7">
    <source>
        <dbReference type="EMBL" id="UPT86965.1"/>
    </source>
</evidence>
<dbReference type="PROSITE" id="PS50893">
    <property type="entry name" value="ABC_TRANSPORTER_2"/>
    <property type="match status" value="1"/>
</dbReference>
<keyword evidence="2" id="KW-0813">Transport</keyword>
<dbReference type="SUPFAM" id="SSF52540">
    <property type="entry name" value="P-loop containing nucleoside triphosphate hydrolases"/>
    <property type="match status" value="1"/>
</dbReference>
<dbReference type="SMART" id="SM00382">
    <property type="entry name" value="AAA"/>
    <property type="match status" value="1"/>
</dbReference>
<evidence type="ECO:0000313" key="8">
    <source>
        <dbReference type="Proteomes" id="UP000551709"/>
    </source>
</evidence>
<keyword evidence="3" id="KW-0547">Nucleotide-binding</keyword>
<gene>
    <name evidence="7" type="ORF">HAP41_0000043260</name>
</gene>
<dbReference type="InterPro" id="IPR052156">
    <property type="entry name" value="BCAA_Transport_ATP-bd_LivF"/>
</dbReference>
<evidence type="ECO:0000256" key="2">
    <source>
        <dbReference type="ARBA" id="ARBA00022448"/>
    </source>
</evidence>
<dbReference type="InterPro" id="IPR017871">
    <property type="entry name" value="ABC_transporter-like_CS"/>
</dbReference>